<keyword evidence="1" id="KW-0472">Membrane</keyword>
<gene>
    <name evidence="2" type="ORF">ACFQ4A_08915</name>
</gene>
<evidence type="ECO:0000313" key="2">
    <source>
        <dbReference type="EMBL" id="MFD1361773.1"/>
    </source>
</evidence>
<keyword evidence="3" id="KW-1185">Reference proteome</keyword>
<organism evidence="2 3">
    <name type="scientific">Lentibacillus salinarum</name>
    <dbReference type="NCBI Taxonomy" id="446820"/>
    <lineage>
        <taxon>Bacteria</taxon>
        <taxon>Bacillati</taxon>
        <taxon>Bacillota</taxon>
        <taxon>Bacilli</taxon>
        <taxon>Bacillales</taxon>
        <taxon>Bacillaceae</taxon>
        <taxon>Lentibacillus</taxon>
    </lineage>
</organism>
<proteinExistence type="predicted"/>
<accession>A0ABW3ZU95</accession>
<name>A0ABW3ZU95_9BACI</name>
<evidence type="ECO:0000313" key="3">
    <source>
        <dbReference type="Proteomes" id="UP001597178"/>
    </source>
</evidence>
<comment type="caution">
    <text evidence="2">The sequence shown here is derived from an EMBL/GenBank/DDBJ whole genome shotgun (WGS) entry which is preliminary data.</text>
</comment>
<dbReference type="EMBL" id="JBHTNH010000019">
    <property type="protein sequence ID" value="MFD1361773.1"/>
    <property type="molecule type" value="Genomic_DNA"/>
</dbReference>
<keyword evidence="1" id="KW-0812">Transmembrane</keyword>
<keyword evidence="1" id="KW-1133">Transmembrane helix</keyword>
<evidence type="ECO:0000256" key="1">
    <source>
        <dbReference type="SAM" id="Phobius"/>
    </source>
</evidence>
<feature type="transmembrane region" description="Helical" evidence="1">
    <location>
        <begin position="20"/>
        <end position="46"/>
    </location>
</feature>
<reference evidence="3" key="1">
    <citation type="journal article" date="2019" name="Int. J. Syst. Evol. Microbiol.">
        <title>The Global Catalogue of Microorganisms (GCM) 10K type strain sequencing project: providing services to taxonomists for standard genome sequencing and annotation.</title>
        <authorList>
            <consortium name="The Broad Institute Genomics Platform"/>
            <consortium name="The Broad Institute Genome Sequencing Center for Infectious Disease"/>
            <person name="Wu L."/>
            <person name="Ma J."/>
        </authorList>
    </citation>
    <scope>NUCLEOTIDE SEQUENCE [LARGE SCALE GENOMIC DNA]</scope>
    <source>
        <strain evidence="3">CCUG 54822</strain>
    </source>
</reference>
<dbReference type="Proteomes" id="UP001597178">
    <property type="component" value="Unassembled WGS sequence"/>
</dbReference>
<sequence length="177" mass="20253">MPRWRVDYRSDHHDGANVYYAGAGWSIFFVWTAGGFITGMLFIGFAENIRLLQRIHDKLGSESVSNKEKRQPVQKMNDLRVSSRLVEDEKATIDSLYDHYPDELIVELVRSPKEDYCLVRFKSGHDYYVRVVYAGGFGVQETDDPAIRQSIIEWYNEKTHDSRSGVSGTSTCTAETS</sequence>
<protein>
    <submittedName>
        <fullName evidence="2">Uncharacterized protein</fullName>
    </submittedName>
</protein>